<comment type="caution">
    <text evidence="1">The sequence shown here is derived from an EMBL/GenBank/DDBJ whole genome shotgun (WGS) entry which is preliminary data.</text>
</comment>
<keyword evidence="2" id="KW-1185">Reference proteome</keyword>
<protein>
    <submittedName>
        <fullName evidence="1">Uncharacterized protein</fullName>
    </submittedName>
</protein>
<organism evidence="1 2">
    <name type="scientific">Methanosarcina spelaei</name>
    <dbReference type="NCBI Taxonomy" id="1036679"/>
    <lineage>
        <taxon>Archaea</taxon>
        <taxon>Methanobacteriati</taxon>
        <taxon>Methanobacteriota</taxon>
        <taxon>Stenosarchaea group</taxon>
        <taxon>Methanomicrobia</taxon>
        <taxon>Methanosarcinales</taxon>
        <taxon>Methanosarcinaceae</taxon>
        <taxon>Methanosarcina</taxon>
    </lineage>
</organism>
<dbReference type="Proteomes" id="UP000218164">
    <property type="component" value="Unassembled WGS sequence"/>
</dbReference>
<evidence type="ECO:0000313" key="2">
    <source>
        <dbReference type="Proteomes" id="UP000218164"/>
    </source>
</evidence>
<evidence type="ECO:0000313" key="1">
    <source>
        <dbReference type="EMBL" id="PAV13136.1"/>
    </source>
</evidence>
<proteinExistence type="predicted"/>
<sequence length="60" mass="7276">MHNYMKMHADGSIFMLNKELILELKHWLCTAREIRKTGKVYAGISIRNMPRYLKRLERRL</sequence>
<dbReference type="AlphaFoldDB" id="A0A2A2HV21"/>
<dbReference type="EMBL" id="LMVP01000123">
    <property type="protein sequence ID" value="PAV13136.1"/>
    <property type="molecule type" value="Genomic_DNA"/>
</dbReference>
<accession>A0A2A2HV21</accession>
<gene>
    <name evidence="1" type="ORF">ASJ81_18715</name>
</gene>
<reference evidence="1 2" key="1">
    <citation type="journal article" date="2017" name="BMC Genomics">
        <title>Genomic analysis of methanogenic archaea reveals a shift towards energy conservation.</title>
        <authorList>
            <person name="Gilmore S.P."/>
            <person name="Henske J.K."/>
            <person name="Sexton J.A."/>
            <person name="Solomon K.V."/>
            <person name="Seppala S."/>
            <person name="Yoo J.I."/>
            <person name="Huyett L.M."/>
            <person name="Pressman A."/>
            <person name="Cogan J.Z."/>
            <person name="Kivenson V."/>
            <person name="Peng X."/>
            <person name="Tan Y."/>
            <person name="Valentine D.L."/>
            <person name="O'Malley M.A."/>
        </authorList>
    </citation>
    <scope>NUCLEOTIDE SEQUENCE [LARGE SCALE GENOMIC DNA]</scope>
    <source>
        <strain evidence="1 2">MC-15</strain>
    </source>
</reference>
<name>A0A2A2HV21_9EURY</name>